<dbReference type="PANTHER" id="PTHR22773">
    <property type="entry name" value="NADH DEHYDROGENASE"/>
    <property type="match status" value="1"/>
</dbReference>
<feature type="transmembrane region" description="Helical" evidence="7">
    <location>
        <begin position="32"/>
        <end position="52"/>
    </location>
</feature>
<keyword evidence="5" id="KW-0520">NAD</keyword>
<protein>
    <submittedName>
        <fullName evidence="9">NADH dehydrogenase subunit 2</fullName>
    </submittedName>
</protein>
<evidence type="ECO:0000256" key="1">
    <source>
        <dbReference type="ARBA" id="ARBA00004141"/>
    </source>
</evidence>
<evidence type="ECO:0000256" key="3">
    <source>
        <dbReference type="ARBA" id="ARBA00022967"/>
    </source>
</evidence>
<feature type="transmembrane region" description="Helical" evidence="7">
    <location>
        <begin position="190"/>
        <end position="212"/>
    </location>
</feature>
<dbReference type="GO" id="GO:0008137">
    <property type="term" value="F:NADH dehydrogenase (ubiquinone) activity"/>
    <property type="evidence" value="ECO:0007669"/>
    <property type="project" value="InterPro"/>
</dbReference>
<organism evidence="9">
    <name type="scientific">Jaagichlorella roystonensis</name>
    <dbReference type="NCBI Taxonomy" id="1052852"/>
    <lineage>
        <taxon>Eukaryota</taxon>
        <taxon>Viridiplantae</taxon>
        <taxon>Chlorophyta</taxon>
        <taxon>core chlorophytes</taxon>
        <taxon>Trebouxiophyceae</taxon>
        <taxon>Watanabeales</taxon>
        <taxon>Watanabeaceae</taxon>
        <taxon>Jaagichlorella</taxon>
    </lineage>
</organism>
<evidence type="ECO:0000256" key="5">
    <source>
        <dbReference type="ARBA" id="ARBA00023027"/>
    </source>
</evidence>
<dbReference type="GO" id="GO:0042773">
    <property type="term" value="P:ATP synthesis coupled electron transport"/>
    <property type="evidence" value="ECO:0007669"/>
    <property type="project" value="InterPro"/>
</dbReference>
<evidence type="ECO:0000259" key="8">
    <source>
        <dbReference type="Pfam" id="PF00361"/>
    </source>
</evidence>
<feature type="transmembrane region" description="Helical" evidence="7">
    <location>
        <begin position="362"/>
        <end position="384"/>
    </location>
</feature>
<feature type="transmembrane region" description="Helical" evidence="7">
    <location>
        <begin position="138"/>
        <end position="163"/>
    </location>
</feature>
<feature type="transmembrane region" description="Helical" evidence="7">
    <location>
        <begin position="104"/>
        <end position="126"/>
    </location>
</feature>
<keyword evidence="9" id="KW-0496">Mitochondrion</keyword>
<feature type="transmembrane region" description="Helical" evidence="7">
    <location>
        <begin position="310"/>
        <end position="328"/>
    </location>
</feature>
<name>A0A6C0M5R8_9CHLO</name>
<dbReference type="InterPro" id="IPR001750">
    <property type="entry name" value="ND/Mrp_TM"/>
</dbReference>
<proteinExistence type="inferred from homology"/>
<feature type="transmembrane region" description="Helical" evidence="7">
    <location>
        <begin position="451"/>
        <end position="472"/>
    </location>
</feature>
<feature type="transmembrane region" description="Helical" evidence="7">
    <location>
        <begin position="233"/>
        <end position="254"/>
    </location>
</feature>
<dbReference type="HAMAP" id="MF_00445">
    <property type="entry name" value="NDH1_NuoN_1"/>
    <property type="match status" value="1"/>
</dbReference>
<dbReference type="RefSeq" id="YP_009733027.1">
    <property type="nucleotide sequence ID" value="NC_046060.1"/>
</dbReference>
<dbReference type="AlphaFoldDB" id="A0A6C0M5R8"/>
<dbReference type="GeneID" id="44153554"/>
<evidence type="ECO:0000256" key="4">
    <source>
        <dbReference type="ARBA" id="ARBA00022989"/>
    </source>
</evidence>
<dbReference type="Pfam" id="PF00361">
    <property type="entry name" value="Proton_antipo_M"/>
    <property type="match status" value="1"/>
</dbReference>
<dbReference type="NCBIfam" id="TIGR01770">
    <property type="entry name" value="NDH_I_N"/>
    <property type="match status" value="1"/>
</dbReference>
<keyword evidence="6 7" id="KW-0472">Membrane</keyword>
<keyword evidence="2 7" id="KW-0812">Transmembrane</keyword>
<gene>
    <name evidence="9" type="primary">nad2</name>
</gene>
<keyword evidence="4 7" id="KW-1133">Transmembrane helix</keyword>
<evidence type="ECO:0000256" key="7">
    <source>
        <dbReference type="SAM" id="Phobius"/>
    </source>
</evidence>
<evidence type="ECO:0000313" key="9">
    <source>
        <dbReference type="EMBL" id="QHU78323.1"/>
    </source>
</evidence>
<reference evidence="9" key="1">
    <citation type="submission" date="2020-01" db="EMBL/GenBank/DDBJ databases">
        <title>The complete mitocondrion genome of Heveochlorella roystonensis contains a large direct repeat.</title>
        <authorList>
            <person name="Zhang J."/>
        </authorList>
    </citation>
    <scope>NUCLEOTIDE SEQUENCE</scope>
</reference>
<accession>A0A6C0M5R8</accession>
<dbReference type="EMBL" id="MN934958">
    <property type="protein sequence ID" value="QHU78323.1"/>
    <property type="molecule type" value="Genomic_DNA"/>
</dbReference>
<sequence>MPLIFHDVIVQPSTNYLDYNYYTSLFENDLKAVIPESFLLIASLIVLLYGVFLSNSKDKNYPILVVNASIISILSLLFTIILLWNNPISRATIFYNNLLIDDLALFLKILILLGGLFSIAMSLQYIQNEGLNQFELQLLILLSSVSMLFLVSAADFITMYLAIELQSLAFYVMAGVKRDSEFSTEAGLKYFLLGAFSSGILLFGLALLYGFTGTTHFSEVSKIFICGSDSLRFGFSSLRGCELGMVFILVGFLFKLTAVPFHMWAPDVYEGAPTSVTAFFAIVPKVSVLAVLLRLCYQGFYDFMVPWQKMLILSSIASMVLGSLAALSQNKIKRLLAWSSIGHVGYLLIAISCGTVEGIQAILIYLVIYLVMTIALFAVVLCPLRREKISSLNSDKLEISRLKYLTDFALLSKTNPVIAITIMITMFSIAGIPPLAGFYSKAYLMFAAMSASQYLLAVVAILTSVISCFYYIRIVKIIYFEKPTTLLTFIQISKESSLVLAVTFTFILFFCLNPAPLFLATHKTALAFCF</sequence>
<feature type="domain" description="NADH:quinone oxidoreductase/Mrp antiporter transmembrane" evidence="8">
    <location>
        <begin position="153"/>
        <end position="467"/>
    </location>
</feature>
<evidence type="ECO:0000256" key="2">
    <source>
        <dbReference type="ARBA" id="ARBA00022692"/>
    </source>
</evidence>
<geneLocation type="mitochondrion" evidence="9"/>
<dbReference type="GO" id="GO:0016020">
    <property type="term" value="C:membrane"/>
    <property type="evidence" value="ECO:0007669"/>
    <property type="project" value="UniProtKB-SubCell"/>
</dbReference>
<feature type="transmembrane region" description="Helical" evidence="7">
    <location>
        <begin position="498"/>
        <end position="520"/>
    </location>
</feature>
<feature type="transmembrane region" description="Helical" evidence="7">
    <location>
        <begin position="64"/>
        <end position="84"/>
    </location>
</feature>
<dbReference type="PRINTS" id="PR01434">
    <property type="entry name" value="NADHDHGNASE5"/>
</dbReference>
<feature type="transmembrane region" description="Helical" evidence="7">
    <location>
        <begin position="417"/>
        <end position="439"/>
    </location>
</feature>
<keyword evidence="3" id="KW-1278">Translocase</keyword>
<evidence type="ECO:0000256" key="6">
    <source>
        <dbReference type="ARBA" id="ARBA00023136"/>
    </source>
</evidence>
<dbReference type="InterPro" id="IPR010096">
    <property type="entry name" value="NADH-Q_OxRdtase_suN/2"/>
</dbReference>
<comment type="subcellular location">
    <subcellularLocation>
        <location evidence="1">Membrane</location>
        <topology evidence="1">Multi-pass membrane protein</topology>
    </subcellularLocation>
</comment>